<reference evidence="1" key="3">
    <citation type="submission" date="2025-09" db="UniProtKB">
        <authorList>
            <consortium name="Ensembl"/>
        </authorList>
    </citation>
    <scope>IDENTIFICATION</scope>
</reference>
<dbReference type="InterPro" id="IPR027413">
    <property type="entry name" value="GROEL-like_equatorial_sf"/>
</dbReference>
<organism evidence="1 2">
    <name type="scientific">Myotis lucifugus</name>
    <name type="common">Little brown bat</name>
    <dbReference type="NCBI Taxonomy" id="59463"/>
    <lineage>
        <taxon>Eukaryota</taxon>
        <taxon>Metazoa</taxon>
        <taxon>Chordata</taxon>
        <taxon>Craniata</taxon>
        <taxon>Vertebrata</taxon>
        <taxon>Euteleostomi</taxon>
        <taxon>Mammalia</taxon>
        <taxon>Eutheria</taxon>
        <taxon>Laurasiatheria</taxon>
        <taxon>Chiroptera</taxon>
        <taxon>Yangochiroptera</taxon>
        <taxon>Vespertilionidae</taxon>
        <taxon>Myotis</taxon>
    </lineage>
</organism>
<dbReference type="PANTHER" id="PTHR14667:SF2">
    <property type="entry name" value="BARDET-BIEDL SYNDROME 10 PROTEIN"/>
    <property type="match status" value="1"/>
</dbReference>
<dbReference type="GO" id="GO:0060221">
    <property type="term" value="P:retinal rod cell differentiation"/>
    <property type="evidence" value="ECO:0007669"/>
    <property type="project" value="Ensembl"/>
</dbReference>
<dbReference type="GO" id="GO:0043254">
    <property type="term" value="P:regulation of protein-containing complex assembly"/>
    <property type="evidence" value="ECO:0007669"/>
    <property type="project" value="Ensembl"/>
</dbReference>
<dbReference type="Proteomes" id="UP000001074">
    <property type="component" value="Unassembled WGS sequence"/>
</dbReference>
<dbReference type="GO" id="GO:0008104">
    <property type="term" value="P:intracellular protein localization"/>
    <property type="evidence" value="ECO:0007669"/>
    <property type="project" value="Ensembl"/>
</dbReference>
<dbReference type="GO" id="GO:0045494">
    <property type="term" value="P:photoreceptor cell maintenance"/>
    <property type="evidence" value="ECO:0007669"/>
    <property type="project" value="Ensembl"/>
</dbReference>
<dbReference type="GO" id="GO:1904390">
    <property type="term" value="P:cone retinal bipolar cell differentiation"/>
    <property type="evidence" value="ECO:0007669"/>
    <property type="project" value="Ensembl"/>
</dbReference>
<dbReference type="eggNOG" id="KOG0360">
    <property type="taxonomic scope" value="Eukaryota"/>
</dbReference>
<dbReference type="Gene3D" id="3.50.7.10">
    <property type="entry name" value="GroEL"/>
    <property type="match status" value="1"/>
</dbReference>
<dbReference type="GO" id="GO:0051131">
    <property type="term" value="P:chaperone-mediated protein complex assembly"/>
    <property type="evidence" value="ECO:0007669"/>
    <property type="project" value="Ensembl"/>
</dbReference>
<dbReference type="STRING" id="59463.ENSMLUP00000022252"/>
<dbReference type="GO" id="GO:0005524">
    <property type="term" value="F:ATP binding"/>
    <property type="evidence" value="ECO:0007669"/>
    <property type="project" value="InterPro"/>
</dbReference>
<dbReference type="OMA" id="YFFKCMT"/>
<dbReference type="Gene3D" id="1.10.560.10">
    <property type="entry name" value="GroEL-like equatorial domain"/>
    <property type="match status" value="2"/>
</dbReference>
<dbReference type="GO" id="GO:0043524">
    <property type="term" value="P:negative regulation of neuron apoptotic process"/>
    <property type="evidence" value="ECO:0007669"/>
    <property type="project" value="Ensembl"/>
</dbReference>
<dbReference type="InterPro" id="IPR027409">
    <property type="entry name" value="GroEL-like_apical_dom_sf"/>
</dbReference>
<reference evidence="1" key="2">
    <citation type="submission" date="2025-08" db="UniProtKB">
        <authorList>
            <consortium name="Ensembl"/>
        </authorList>
    </citation>
    <scope>IDENTIFICATION</scope>
</reference>
<accession>G1QEW9</accession>
<reference evidence="1 2" key="1">
    <citation type="journal article" date="2011" name="Nature">
        <title>A high-resolution map of human evolutionary constraint using 29 mammals.</title>
        <authorList>
            <person name="Lindblad-Toh K."/>
            <person name="Garber M."/>
            <person name="Zuk O."/>
            <person name="Lin M.F."/>
            <person name="Parker B.J."/>
            <person name="Washietl S."/>
            <person name="Kheradpour P."/>
            <person name="Ernst J."/>
            <person name="Jordan G."/>
            <person name="Mauceli E."/>
            <person name="Ward L.D."/>
            <person name="Lowe C.B."/>
            <person name="Holloway A.K."/>
            <person name="Clamp M."/>
            <person name="Gnerre S."/>
            <person name="Alfoldi J."/>
            <person name="Beal K."/>
            <person name="Chang J."/>
            <person name="Clawson H."/>
            <person name="Cuff J."/>
            <person name="Di Palma F."/>
            <person name="Fitzgerald S."/>
            <person name="Flicek P."/>
            <person name="Guttman M."/>
            <person name="Hubisz M.J."/>
            <person name="Jaffe D.B."/>
            <person name="Jungreis I."/>
            <person name="Kent W.J."/>
            <person name="Kostka D."/>
            <person name="Lara M."/>
            <person name="Martins A.L."/>
            <person name="Massingham T."/>
            <person name="Moltke I."/>
            <person name="Raney B.J."/>
            <person name="Rasmussen M.D."/>
            <person name="Robinson J."/>
            <person name="Stark A."/>
            <person name="Vilella A.J."/>
            <person name="Wen J."/>
            <person name="Xie X."/>
            <person name="Zody M.C."/>
            <person name="Baldwin J."/>
            <person name="Bloom T."/>
            <person name="Chin C.W."/>
            <person name="Heiman D."/>
            <person name="Nicol R."/>
            <person name="Nusbaum C."/>
            <person name="Young S."/>
            <person name="Wilkinson J."/>
            <person name="Worley K.C."/>
            <person name="Kovar C.L."/>
            <person name="Muzny D.M."/>
            <person name="Gibbs R.A."/>
            <person name="Cree A."/>
            <person name="Dihn H.H."/>
            <person name="Fowler G."/>
            <person name="Jhangiani S."/>
            <person name="Joshi V."/>
            <person name="Lee S."/>
            <person name="Lewis L.R."/>
            <person name="Nazareth L.V."/>
            <person name="Okwuonu G."/>
            <person name="Santibanez J."/>
            <person name="Warren W.C."/>
            <person name="Mardis E.R."/>
            <person name="Weinstock G.M."/>
            <person name="Wilson R.K."/>
            <person name="Delehaunty K."/>
            <person name="Dooling D."/>
            <person name="Fronik C."/>
            <person name="Fulton L."/>
            <person name="Fulton B."/>
            <person name="Graves T."/>
            <person name="Minx P."/>
            <person name="Sodergren E."/>
            <person name="Birney E."/>
            <person name="Margulies E.H."/>
            <person name="Herrero J."/>
            <person name="Green E.D."/>
            <person name="Haussler D."/>
            <person name="Siepel A."/>
            <person name="Goldman N."/>
            <person name="Pollard K.S."/>
            <person name="Pedersen J.S."/>
            <person name="Lander E.S."/>
            <person name="Kellis M."/>
        </authorList>
    </citation>
    <scope>NUCLEOTIDE SEQUENCE [LARGE SCALE GENOMIC DNA]</scope>
</reference>
<dbReference type="GO" id="GO:0005832">
    <property type="term" value="C:chaperonin-containing T-complex"/>
    <property type="evidence" value="ECO:0007669"/>
    <property type="project" value="UniProtKB-ARBA"/>
</dbReference>
<dbReference type="AlphaFoldDB" id="G1QEW9"/>
<dbReference type="GO" id="GO:0007601">
    <property type="term" value="P:visual perception"/>
    <property type="evidence" value="ECO:0007669"/>
    <property type="project" value="Ensembl"/>
</dbReference>
<dbReference type="FunCoup" id="G1QEW9">
    <property type="interactions" value="647"/>
</dbReference>
<evidence type="ECO:0000313" key="2">
    <source>
        <dbReference type="Proteomes" id="UP000001074"/>
    </source>
</evidence>
<dbReference type="GO" id="GO:0061629">
    <property type="term" value="F:RNA polymerase II-specific DNA-binding transcription factor binding"/>
    <property type="evidence" value="ECO:0007669"/>
    <property type="project" value="Ensembl"/>
</dbReference>
<dbReference type="GO" id="GO:0042670">
    <property type="term" value="P:retinal cone cell differentiation"/>
    <property type="evidence" value="ECO:0007669"/>
    <property type="project" value="Ensembl"/>
</dbReference>
<dbReference type="InterPro" id="IPR002423">
    <property type="entry name" value="Cpn60/GroEL/TCP-1"/>
</dbReference>
<dbReference type="Gene3D" id="3.30.260.10">
    <property type="entry name" value="TCP-1-like chaperonin intermediate domain"/>
    <property type="match status" value="1"/>
</dbReference>
<dbReference type="InterPro" id="IPR027410">
    <property type="entry name" value="TCP-1-like_intermed_sf"/>
</dbReference>
<dbReference type="InterPro" id="IPR042619">
    <property type="entry name" value="BBS10"/>
</dbReference>
<dbReference type="GeneTree" id="ENSGT00390000002417"/>
<dbReference type="InParanoid" id="G1QEW9"/>
<dbReference type="GO" id="GO:1905515">
    <property type="term" value="P:non-motile cilium assembly"/>
    <property type="evidence" value="ECO:0007669"/>
    <property type="project" value="Ensembl"/>
</dbReference>
<dbReference type="GO" id="GO:0009416">
    <property type="term" value="P:response to light stimulus"/>
    <property type="evidence" value="ECO:0007669"/>
    <property type="project" value="Ensembl"/>
</dbReference>
<dbReference type="GO" id="GO:0019228">
    <property type="term" value="P:neuronal action potential"/>
    <property type="evidence" value="ECO:0007669"/>
    <property type="project" value="Ensembl"/>
</dbReference>
<sequence length="725" mass="80298">TRRAMAAEGSVQVALQVAQALETIVSGCVGPEGRQVLCTKPTGEVLLSRDGGRLLAALHLEHPLARVMVACVSSHLRKTGDGAKTFIIFLCHLLRGLHAATDKEKDSLISKHSHTHGRHWKTCCRWKFISQALLTFQTQVLDRVVDECLSRHFLSIFSSSTKGRRLCRSSFQLLLEAYFGGRVGRNNHSFISQLMCDYFFQCMACESGCEEVSELVDDCFVELNIGVTGLPVSDSRIVAGLVLHRDFSVYCPADGDIRIAFVTETIQPLFSTSGSEFILNSEAQFQTSQFWIMEKTKAIMKSLQSQNVKLLLSSVKQPDLVIYYAGLNGLSVVECLSSEEISLIQRIIGLSPFVLPQASSQYEISSTALVKFCKPLILRSKRYVHLGLISTCSFIPHCMVLCGPVQGLVEQHEGALHGAFKMLRQLFKDLDLSYTTQTSGQNYTSSPLIYKNRESNQLPEIVSGSIQRPPQGTVEKNEGELAKTHTYLKVHSNLVVPSVGSETCISCSTPKVTPADIHQTDETRRCLSANKTRIIDDRDSFIESDPTTESTEENTRVEASYENLSITKMAGKGSLLPVRCKLLEMRASRSYSFSSIPAGCVLPVGGNFEILLHYYLLNYVKKCQQSEATMVGMIIANALLGIPRILYKSKKGNQSFPLVYVRALQALQTNQPMGSSQTGLESVSGKYQLLTSVLQCLAKILTIDLVISIKRQPQEIYDQESEEEL</sequence>
<evidence type="ECO:0000313" key="1">
    <source>
        <dbReference type="Ensembl" id="ENSMLUP00000022252.1"/>
    </source>
</evidence>
<dbReference type="GO" id="GO:0034976">
    <property type="term" value="P:response to endoplasmic reticulum stress"/>
    <property type="evidence" value="ECO:0007669"/>
    <property type="project" value="Ensembl"/>
</dbReference>
<dbReference type="SUPFAM" id="SSF48592">
    <property type="entry name" value="GroEL equatorial domain-like"/>
    <property type="match status" value="1"/>
</dbReference>
<dbReference type="eggNOG" id="KOG0357">
    <property type="taxonomic scope" value="Eukaryota"/>
</dbReference>
<name>G1QEW9_MYOLU</name>
<dbReference type="Pfam" id="PF00118">
    <property type="entry name" value="Cpn60_TCP1"/>
    <property type="match status" value="1"/>
</dbReference>
<dbReference type="PANTHER" id="PTHR14667">
    <property type="entry name" value="BARDET-BIEDL SYNDROME 10 PROTEIN"/>
    <property type="match status" value="1"/>
</dbReference>
<keyword evidence="2" id="KW-1185">Reference proteome</keyword>
<dbReference type="EMBL" id="AAPE02006430">
    <property type="status" value="NOT_ANNOTATED_CDS"/>
    <property type="molecule type" value="Genomic_DNA"/>
</dbReference>
<proteinExistence type="predicted"/>
<dbReference type="Ensembl" id="ENSMLUT00000001850.2">
    <property type="protein sequence ID" value="ENSMLUP00000022252.1"/>
    <property type="gene ID" value="ENSMLUG00000001850.2"/>
</dbReference>
<protein>
    <submittedName>
        <fullName evidence="1">Bardet-Biedl syndrome 10</fullName>
    </submittedName>
</protein>
<dbReference type="HOGENOM" id="CLU_028678_0_0_1"/>
<gene>
    <name evidence="1" type="primary">BBS10</name>
</gene>